<evidence type="ECO:0000256" key="1">
    <source>
        <dbReference type="ARBA" id="ARBA00004141"/>
    </source>
</evidence>
<evidence type="ECO:0000256" key="5">
    <source>
        <dbReference type="ARBA" id="ARBA00038359"/>
    </source>
</evidence>
<feature type="transmembrane region" description="Helical" evidence="7">
    <location>
        <begin position="224"/>
        <end position="245"/>
    </location>
</feature>
<evidence type="ECO:0000313" key="9">
    <source>
        <dbReference type="EMBL" id="KAK3323315.1"/>
    </source>
</evidence>
<gene>
    <name evidence="9" type="ORF">B0T19DRAFT_201400</name>
</gene>
<dbReference type="GO" id="GO:0016020">
    <property type="term" value="C:membrane"/>
    <property type="evidence" value="ECO:0007669"/>
    <property type="project" value="UniProtKB-SubCell"/>
</dbReference>
<dbReference type="InterPro" id="IPR049326">
    <property type="entry name" value="Rhodopsin_dom_fungi"/>
</dbReference>
<dbReference type="EMBL" id="JAUEPO010000004">
    <property type="protein sequence ID" value="KAK3323315.1"/>
    <property type="molecule type" value="Genomic_DNA"/>
</dbReference>
<feature type="transmembrane region" description="Helical" evidence="7">
    <location>
        <begin position="116"/>
        <end position="133"/>
    </location>
</feature>
<evidence type="ECO:0000313" key="10">
    <source>
        <dbReference type="Proteomes" id="UP001286456"/>
    </source>
</evidence>
<evidence type="ECO:0000256" key="4">
    <source>
        <dbReference type="ARBA" id="ARBA00023136"/>
    </source>
</evidence>
<feature type="compositionally biased region" description="Basic and acidic residues" evidence="6">
    <location>
        <begin position="331"/>
        <end position="344"/>
    </location>
</feature>
<reference evidence="9" key="2">
    <citation type="submission" date="2023-06" db="EMBL/GenBank/DDBJ databases">
        <authorList>
            <consortium name="Lawrence Berkeley National Laboratory"/>
            <person name="Haridas S."/>
            <person name="Hensen N."/>
            <person name="Bonometti L."/>
            <person name="Westerberg I."/>
            <person name="Brannstrom I.O."/>
            <person name="Guillou S."/>
            <person name="Cros-Aarteil S."/>
            <person name="Calhoun S."/>
            <person name="Kuo A."/>
            <person name="Mondo S."/>
            <person name="Pangilinan J."/>
            <person name="Riley R."/>
            <person name="Labutti K."/>
            <person name="Andreopoulos B."/>
            <person name="Lipzen A."/>
            <person name="Chen C."/>
            <person name="Yanf M."/>
            <person name="Daum C."/>
            <person name="Ng V."/>
            <person name="Clum A."/>
            <person name="Steindorff A."/>
            <person name="Ohm R."/>
            <person name="Martin F."/>
            <person name="Silar P."/>
            <person name="Natvig D."/>
            <person name="Lalanne C."/>
            <person name="Gautier V."/>
            <person name="Ament-Velasquez S.L."/>
            <person name="Kruys A."/>
            <person name="Hutchinson M.I."/>
            <person name="Powell A.J."/>
            <person name="Barry K."/>
            <person name="Miller A.N."/>
            <person name="Grigoriev I.V."/>
            <person name="Debuchy R."/>
            <person name="Gladieux P."/>
            <person name="Thoren M.H."/>
            <person name="Johannesson H."/>
        </authorList>
    </citation>
    <scope>NUCLEOTIDE SEQUENCE</scope>
    <source>
        <strain evidence="9">SMH4131-1</strain>
    </source>
</reference>
<accession>A0AAE0M8Z2</accession>
<comment type="subcellular location">
    <subcellularLocation>
        <location evidence="1">Membrane</location>
        <topology evidence="1">Multi-pass membrane protein</topology>
    </subcellularLocation>
</comment>
<dbReference type="Proteomes" id="UP001286456">
    <property type="component" value="Unassembled WGS sequence"/>
</dbReference>
<evidence type="ECO:0000256" key="2">
    <source>
        <dbReference type="ARBA" id="ARBA00022692"/>
    </source>
</evidence>
<evidence type="ECO:0000256" key="7">
    <source>
        <dbReference type="SAM" id="Phobius"/>
    </source>
</evidence>
<evidence type="ECO:0000259" key="8">
    <source>
        <dbReference type="Pfam" id="PF20684"/>
    </source>
</evidence>
<feature type="transmembrane region" description="Helical" evidence="7">
    <location>
        <begin position="195"/>
        <end position="217"/>
    </location>
</feature>
<dbReference type="Pfam" id="PF20684">
    <property type="entry name" value="Fung_rhodopsin"/>
    <property type="match status" value="1"/>
</dbReference>
<dbReference type="InterPro" id="IPR052337">
    <property type="entry name" value="SAT4-like"/>
</dbReference>
<dbReference type="PANTHER" id="PTHR33048">
    <property type="entry name" value="PTH11-LIKE INTEGRAL MEMBRANE PROTEIN (AFU_ORTHOLOGUE AFUA_5G11245)"/>
    <property type="match status" value="1"/>
</dbReference>
<protein>
    <recommendedName>
        <fullName evidence="8">Rhodopsin domain-containing protein</fullName>
    </recommendedName>
</protein>
<feature type="transmembrane region" description="Helical" evidence="7">
    <location>
        <begin position="145"/>
        <end position="166"/>
    </location>
</feature>
<keyword evidence="10" id="KW-1185">Reference proteome</keyword>
<feature type="domain" description="Rhodopsin" evidence="8">
    <location>
        <begin position="51"/>
        <end position="288"/>
    </location>
</feature>
<evidence type="ECO:0000256" key="6">
    <source>
        <dbReference type="SAM" id="MobiDB-lite"/>
    </source>
</evidence>
<feature type="transmembrane region" description="Helical" evidence="7">
    <location>
        <begin position="70"/>
        <end position="96"/>
    </location>
</feature>
<evidence type="ECO:0000256" key="3">
    <source>
        <dbReference type="ARBA" id="ARBA00022989"/>
    </source>
</evidence>
<keyword evidence="3 7" id="KW-1133">Transmembrane helix</keyword>
<reference evidence="9" key="1">
    <citation type="journal article" date="2023" name="Mol. Phylogenet. Evol.">
        <title>Genome-scale phylogeny and comparative genomics of the fungal order Sordariales.</title>
        <authorList>
            <person name="Hensen N."/>
            <person name="Bonometti L."/>
            <person name="Westerberg I."/>
            <person name="Brannstrom I.O."/>
            <person name="Guillou S."/>
            <person name="Cros-Aarteil S."/>
            <person name="Calhoun S."/>
            <person name="Haridas S."/>
            <person name="Kuo A."/>
            <person name="Mondo S."/>
            <person name="Pangilinan J."/>
            <person name="Riley R."/>
            <person name="LaButti K."/>
            <person name="Andreopoulos B."/>
            <person name="Lipzen A."/>
            <person name="Chen C."/>
            <person name="Yan M."/>
            <person name="Daum C."/>
            <person name="Ng V."/>
            <person name="Clum A."/>
            <person name="Steindorff A."/>
            <person name="Ohm R.A."/>
            <person name="Martin F."/>
            <person name="Silar P."/>
            <person name="Natvig D.O."/>
            <person name="Lalanne C."/>
            <person name="Gautier V."/>
            <person name="Ament-Velasquez S.L."/>
            <person name="Kruys A."/>
            <person name="Hutchinson M.I."/>
            <person name="Powell A.J."/>
            <person name="Barry K."/>
            <person name="Miller A.N."/>
            <person name="Grigoriev I.V."/>
            <person name="Debuchy R."/>
            <person name="Gladieux P."/>
            <person name="Hiltunen Thoren M."/>
            <person name="Johannesson H."/>
        </authorList>
    </citation>
    <scope>NUCLEOTIDE SEQUENCE</scope>
    <source>
        <strain evidence="9">SMH4131-1</strain>
    </source>
</reference>
<dbReference type="AlphaFoldDB" id="A0AAE0M8Z2"/>
<organism evidence="9 10">
    <name type="scientific">Cercophora scortea</name>
    <dbReference type="NCBI Taxonomy" id="314031"/>
    <lineage>
        <taxon>Eukaryota</taxon>
        <taxon>Fungi</taxon>
        <taxon>Dikarya</taxon>
        <taxon>Ascomycota</taxon>
        <taxon>Pezizomycotina</taxon>
        <taxon>Sordariomycetes</taxon>
        <taxon>Sordariomycetidae</taxon>
        <taxon>Sordariales</taxon>
        <taxon>Lasiosphaeriaceae</taxon>
        <taxon>Cercophora</taxon>
    </lineage>
</organism>
<dbReference type="PANTHER" id="PTHR33048:SF124">
    <property type="entry name" value="INTEGRAL MEMBRANE PROTEIN"/>
    <property type="match status" value="1"/>
</dbReference>
<sequence length="394" mass="43717">MAAIVNGVPVAMPPPPGYVVDFDHPERNSVTEAYWLFGAGNFICLLFVLQRAYVRVVLQRRVQLEDVCLGIAYAFSLTVQIIIIRDFMIGIMGIHLWELPFNKFLMFMETLYQLPILYNPVQCFAKLTLLLLYRRLSPQRWFQMIIWVVMFIVVGSSTSIMFATIFPCHPVAAGWDPTIPEYTCIDRVAVYKATAILGAITDALVLAVPLPIVAIVQVSTRQKLGLVAIFSVGGITVFTSIMRLIELIRSMGYVDQTWGGGPVVLWILVESNLSIICGTLPTIKHFLRHVSPGLLGSTGRDSKYANGKGSKPNTHDTPLATIGGTGAQSKNRYDKYQRFDDPERGMFPLETVTRAEGGRDSVSNDGDPNDTRDSGSEKAIIQTRTATVTYTTRD</sequence>
<name>A0AAE0M8Z2_9PEZI</name>
<feature type="region of interest" description="Disordered" evidence="6">
    <location>
        <begin position="298"/>
        <end position="394"/>
    </location>
</feature>
<keyword evidence="2 7" id="KW-0812">Transmembrane</keyword>
<comment type="caution">
    <text evidence="9">The sequence shown here is derived from an EMBL/GenBank/DDBJ whole genome shotgun (WGS) entry which is preliminary data.</text>
</comment>
<proteinExistence type="inferred from homology"/>
<comment type="similarity">
    <text evidence="5">Belongs to the SAT4 family.</text>
</comment>
<feature type="transmembrane region" description="Helical" evidence="7">
    <location>
        <begin position="33"/>
        <end position="49"/>
    </location>
</feature>
<feature type="compositionally biased region" description="Low complexity" evidence="6">
    <location>
        <begin position="383"/>
        <end position="394"/>
    </location>
</feature>
<keyword evidence="4 7" id="KW-0472">Membrane</keyword>